<feature type="transmembrane region" description="Helical" evidence="1">
    <location>
        <begin position="197"/>
        <end position="218"/>
    </location>
</feature>
<evidence type="ECO:0000313" key="2">
    <source>
        <dbReference type="EMBL" id="PWB96038.1"/>
    </source>
</evidence>
<proteinExistence type="predicted"/>
<evidence type="ECO:0008006" key="4">
    <source>
        <dbReference type="Google" id="ProtNLM"/>
    </source>
</evidence>
<evidence type="ECO:0000313" key="3">
    <source>
        <dbReference type="Proteomes" id="UP000244978"/>
    </source>
</evidence>
<feature type="transmembrane region" description="Helical" evidence="1">
    <location>
        <begin position="250"/>
        <end position="269"/>
    </location>
</feature>
<feature type="transmembrane region" description="Helical" evidence="1">
    <location>
        <begin position="446"/>
        <end position="464"/>
    </location>
</feature>
<keyword evidence="1" id="KW-0472">Membrane</keyword>
<dbReference type="Proteomes" id="UP000244978">
    <property type="component" value="Unassembled WGS sequence"/>
</dbReference>
<dbReference type="EMBL" id="QEEX01000002">
    <property type="protein sequence ID" value="PWB96038.1"/>
    <property type="molecule type" value="Genomic_DNA"/>
</dbReference>
<accession>A0A2U1SWR6</accession>
<feature type="transmembrane region" description="Helical" evidence="1">
    <location>
        <begin position="412"/>
        <end position="434"/>
    </location>
</feature>
<sequence>MATMYHDEVVGQRAAASGRLRTPLLYSIAAALATLAAWVTLDLWSFRWDVPLDYRGDALAVAAHLKTVIETGWYEYQPALGAPLGQTYHDYPTAENLHFMVAAVLGWFGLSWGAVMNVHFVLGFPLAAIALLWFLRRIGVTPIIGVALSVVFAIAPYHFSRGEGHLFLSWYWVVPLALGLIWSILRGDSVWGAREGMPRGLGHALGRSGGTVAILVLLGTASTYYSAFTLILGGIASLAALWVGRNFRRFLGALAAAATLVLVLAANSAPDFIYRLLEGPNPGALQRTPVETEIYALKLTQLLLPASHHRYGPFAFLRGEYDTHYPLPSEGPALGLIAASGLIALVVVAFFVVARAANVNPFPLRSHNSLTSSLAPLSFLACAALLFSSVGGLSTLISFVSTSLRAWNRMSIVIAALALGAVGLLLDALVRAIASRAHPSTARASRALVGASVIAVALVAVSLWDQAPARDTDARANVVAEFESDAAFGAELEDQLVAGDMVFQLPYIAFPESPPTADALDSDQLRPYLHTSHLRFSGAGIRGRDAEGELAELGASAIVNPQEFAKNSQAIGFVGVAIDTAAFDDRAVAATLADELGGVSATSPDGRFLFVPLDSGQ</sequence>
<feature type="transmembrane region" description="Helical" evidence="1">
    <location>
        <begin position="224"/>
        <end position="243"/>
    </location>
</feature>
<keyword evidence="1" id="KW-1133">Transmembrane helix</keyword>
<name>A0A2U1SWR6_9MICO</name>
<feature type="transmembrane region" description="Helical" evidence="1">
    <location>
        <begin position="165"/>
        <end position="185"/>
    </location>
</feature>
<evidence type="ECO:0000256" key="1">
    <source>
        <dbReference type="SAM" id="Phobius"/>
    </source>
</evidence>
<comment type="caution">
    <text evidence="2">The sequence shown here is derived from an EMBL/GenBank/DDBJ whole genome shotgun (WGS) entry which is preliminary data.</text>
</comment>
<keyword evidence="3" id="KW-1185">Reference proteome</keyword>
<protein>
    <recommendedName>
        <fullName evidence="4">Glycosyltransferase RgtA/B/C/D-like domain-containing protein</fullName>
    </recommendedName>
</protein>
<dbReference type="AlphaFoldDB" id="A0A2U1SWR6"/>
<feature type="transmembrane region" description="Helical" evidence="1">
    <location>
        <begin position="142"/>
        <end position="159"/>
    </location>
</feature>
<feature type="transmembrane region" description="Helical" evidence="1">
    <location>
        <begin position="374"/>
        <end position="400"/>
    </location>
</feature>
<feature type="transmembrane region" description="Helical" evidence="1">
    <location>
        <begin position="333"/>
        <end position="353"/>
    </location>
</feature>
<gene>
    <name evidence="2" type="ORF">DF220_11630</name>
</gene>
<keyword evidence="1" id="KW-0812">Transmembrane</keyword>
<feature type="transmembrane region" description="Helical" evidence="1">
    <location>
        <begin position="23"/>
        <end position="41"/>
    </location>
</feature>
<reference evidence="3" key="1">
    <citation type="submission" date="2018-04" db="EMBL/GenBank/DDBJ databases">
        <authorList>
            <person name="Liu S."/>
            <person name="Wang Z."/>
            <person name="Li J."/>
        </authorList>
    </citation>
    <scope>NUCLEOTIDE SEQUENCE [LARGE SCALE GENOMIC DNA]</scope>
    <source>
        <strain evidence="3">S1194</strain>
    </source>
</reference>
<organism evidence="2 3">
    <name type="scientific">Homoserinimonas hongtaonis</name>
    <dbReference type="NCBI Taxonomy" id="2079791"/>
    <lineage>
        <taxon>Bacteria</taxon>
        <taxon>Bacillati</taxon>
        <taxon>Actinomycetota</taxon>
        <taxon>Actinomycetes</taxon>
        <taxon>Micrococcales</taxon>
        <taxon>Microbacteriaceae</taxon>
        <taxon>Homoserinimonas</taxon>
    </lineage>
</organism>